<evidence type="ECO:0000256" key="6">
    <source>
        <dbReference type="ARBA" id="ARBA00023004"/>
    </source>
</evidence>
<comment type="caution">
    <text evidence="10">Lacks conserved residue(s) required for the propagation of feature annotation.</text>
</comment>
<keyword evidence="5 10" id="KW-0378">Hydrolase</keyword>
<gene>
    <name evidence="10" type="primary">nth</name>
    <name evidence="12" type="ORF">SAMN05216469_12523</name>
</gene>
<comment type="cofactor">
    <cofactor evidence="10">
        <name>[4Fe-4S] cluster</name>
        <dbReference type="ChEBI" id="CHEBI:49883"/>
    </cofactor>
    <text evidence="10">Binds 1 [4Fe-4S] cluster.</text>
</comment>
<keyword evidence="12" id="KW-0540">Nuclease</keyword>
<proteinExistence type="inferred from homology"/>
<dbReference type="PANTHER" id="PTHR10359:SF18">
    <property type="entry name" value="ENDONUCLEASE III"/>
    <property type="match status" value="1"/>
</dbReference>
<evidence type="ECO:0000256" key="9">
    <source>
        <dbReference type="ARBA" id="ARBA00023295"/>
    </source>
</evidence>
<dbReference type="GO" id="GO:0019104">
    <property type="term" value="F:DNA N-glycosylase activity"/>
    <property type="evidence" value="ECO:0007669"/>
    <property type="project" value="UniProtKB-UniRule"/>
</dbReference>
<evidence type="ECO:0000259" key="11">
    <source>
        <dbReference type="SMART" id="SM00478"/>
    </source>
</evidence>
<evidence type="ECO:0000256" key="5">
    <source>
        <dbReference type="ARBA" id="ARBA00022801"/>
    </source>
</evidence>
<comment type="function">
    <text evidence="10">DNA repair enzyme that has both DNA N-glycosylase activity and AP-lyase activity. The DNA N-glycosylase activity releases various damaged pyrimidines from DNA by cleaving the N-glycosidic bond, leaving an AP (apurinic/apyrimidinic) site. The AP-lyase activity cleaves the phosphodiester bond 3' to the AP site by a beta-elimination, leaving a 3'-terminal unsaturated sugar and a product with a terminal 5'-phosphate.</text>
</comment>
<accession>A0A1H7PUU5</accession>
<evidence type="ECO:0000256" key="10">
    <source>
        <dbReference type="HAMAP-Rule" id="MF_00942"/>
    </source>
</evidence>
<dbReference type="EMBL" id="FOAT01000025">
    <property type="protein sequence ID" value="SEL39379.1"/>
    <property type="molecule type" value="Genomic_DNA"/>
</dbReference>
<dbReference type="SMART" id="SM00478">
    <property type="entry name" value="ENDO3c"/>
    <property type="match status" value="1"/>
</dbReference>
<evidence type="ECO:0000256" key="2">
    <source>
        <dbReference type="ARBA" id="ARBA00022485"/>
    </source>
</evidence>
<protein>
    <recommendedName>
        <fullName evidence="10">Endonuclease III</fullName>
        <ecNumber evidence="10">4.2.99.18</ecNumber>
    </recommendedName>
    <alternativeName>
        <fullName evidence="10">DNA-(apurinic or apyrimidinic site) lyase</fullName>
    </alternativeName>
</protein>
<evidence type="ECO:0000256" key="7">
    <source>
        <dbReference type="ARBA" id="ARBA00023014"/>
    </source>
</evidence>
<evidence type="ECO:0000256" key="4">
    <source>
        <dbReference type="ARBA" id="ARBA00022763"/>
    </source>
</evidence>
<keyword evidence="9 10" id="KW-0326">Glycosidase</keyword>
<dbReference type="Pfam" id="PF00730">
    <property type="entry name" value="HhH-GPD"/>
    <property type="match status" value="1"/>
</dbReference>
<evidence type="ECO:0000256" key="1">
    <source>
        <dbReference type="ARBA" id="ARBA00008343"/>
    </source>
</evidence>
<dbReference type="InterPro" id="IPR004035">
    <property type="entry name" value="Endouclease-III_FeS-bd_BS"/>
</dbReference>
<keyword evidence="10 12" id="KW-0456">Lyase</keyword>
<dbReference type="Gene3D" id="1.10.340.30">
    <property type="entry name" value="Hypothetical protein, domain 2"/>
    <property type="match status" value="1"/>
</dbReference>
<dbReference type="RefSeq" id="WP_074836062.1">
    <property type="nucleotide sequence ID" value="NZ_FOAT01000025.1"/>
</dbReference>
<dbReference type="Gene3D" id="1.10.1670.10">
    <property type="entry name" value="Helix-hairpin-Helix base-excision DNA repair enzymes (C-terminal)"/>
    <property type="match status" value="1"/>
</dbReference>
<dbReference type="InterPro" id="IPR005759">
    <property type="entry name" value="Nth"/>
</dbReference>
<keyword evidence="6" id="KW-0408">Iron</keyword>
<evidence type="ECO:0000313" key="13">
    <source>
        <dbReference type="Proteomes" id="UP000186015"/>
    </source>
</evidence>
<dbReference type="InterPro" id="IPR000445">
    <property type="entry name" value="HhH_motif"/>
</dbReference>
<keyword evidence="4 10" id="KW-0227">DNA damage</keyword>
<evidence type="ECO:0000313" key="12">
    <source>
        <dbReference type="EMBL" id="SEL39379.1"/>
    </source>
</evidence>
<keyword evidence="3" id="KW-0479">Metal-binding</keyword>
<dbReference type="Pfam" id="PF10576">
    <property type="entry name" value="EndIII_4Fe-2S"/>
    <property type="match status" value="1"/>
</dbReference>
<dbReference type="SMART" id="SM00525">
    <property type="entry name" value="FES"/>
    <property type="match status" value="1"/>
</dbReference>
<dbReference type="GO" id="GO:0046872">
    <property type="term" value="F:metal ion binding"/>
    <property type="evidence" value="ECO:0007669"/>
    <property type="project" value="UniProtKB-KW"/>
</dbReference>
<keyword evidence="7" id="KW-0411">Iron-sulfur</keyword>
<keyword evidence="12" id="KW-0255">Endonuclease</keyword>
<comment type="catalytic activity">
    <reaction evidence="10">
        <text>2'-deoxyribonucleotide-(2'-deoxyribose 5'-phosphate)-2'-deoxyribonucleotide-DNA = a 3'-end 2'-deoxyribonucleotide-(2,3-dehydro-2,3-deoxyribose 5'-phosphate)-DNA + a 5'-end 5'-phospho-2'-deoxyribonucleoside-DNA + H(+)</text>
        <dbReference type="Rhea" id="RHEA:66592"/>
        <dbReference type="Rhea" id="RHEA-COMP:13180"/>
        <dbReference type="Rhea" id="RHEA-COMP:16897"/>
        <dbReference type="Rhea" id="RHEA-COMP:17067"/>
        <dbReference type="ChEBI" id="CHEBI:15378"/>
        <dbReference type="ChEBI" id="CHEBI:136412"/>
        <dbReference type="ChEBI" id="CHEBI:157695"/>
        <dbReference type="ChEBI" id="CHEBI:167181"/>
        <dbReference type="EC" id="4.2.99.18"/>
    </reaction>
</comment>
<dbReference type="InterPro" id="IPR003265">
    <property type="entry name" value="HhH-GPD_domain"/>
</dbReference>
<evidence type="ECO:0000256" key="8">
    <source>
        <dbReference type="ARBA" id="ARBA00023204"/>
    </source>
</evidence>
<dbReference type="FunFam" id="1.10.340.30:FF:000001">
    <property type="entry name" value="Endonuclease III"/>
    <property type="match status" value="1"/>
</dbReference>
<dbReference type="Pfam" id="PF00633">
    <property type="entry name" value="HHH"/>
    <property type="match status" value="1"/>
</dbReference>
<dbReference type="AlphaFoldDB" id="A0A1H7PUU5"/>
<evidence type="ECO:0000256" key="3">
    <source>
        <dbReference type="ARBA" id="ARBA00022723"/>
    </source>
</evidence>
<dbReference type="GO" id="GO:0006285">
    <property type="term" value="P:base-excision repair, AP site formation"/>
    <property type="evidence" value="ECO:0007669"/>
    <property type="project" value="TreeGrafter"/>
</dbReference>
<dbReference type="NCBIfam" id="TIGR01083">
    <property type="entry name" value="nth"/>
    <property type="match status" value="1"/>
</dbReference>
<dbReference type="GO" id="GO:0003677">
    <property type="term" value="F:DNA binding"/>
    <property type="evidence" value="ECO:0007669"/>
    <property type="project" value="UniProtKB-UniRule"/>
</dbReference>
<keyword evidence="2" id="KW-0004">4Fe-4S</keyword>
<organism evidence="12 13">
    <name type="scientific">Ruminococcus albus</name>
    <dbReference type="NCBI Taxonomy" id="1264"/>
    <lineage>
        <taxon>Bacteria</taxon>
        <taxon>Bacillati</taxon>
        <taxon>Bacillota</taxon>
        <taxon>Clostridia</taxon>
        <taxon>Eubacteriales</taxon>
        <taxon>Oscillospiraceae</taxon>
        <taxon>Ruminococcus</taxon>
    </lineage>
</organism>
<dbReference type="OrthoDB" id="9800977at2"/>
<keyword evidence="10" id="KW-0238">DNA-binding</keyword>
<feature type="domain" description="HhH-GPD" evidence="11">
    <location>
        <begin position="42"/>
        <end position="189"/>
    </location>
</feature>
<dbReference type="InterPro" id="IPR023170">
    <property type="entry name" value="HhH_base_excis_C"/>
</dbReference>
<keyword evidence="8 10" id="KW-0234">DNA repair</keyword>
<dbReference type="CDD" id="cd00056">
    <property type="entry name" value="ENDO3c"/>
    <property type="match status" value="1"/>
</dbReference>
<dbReference type="SUPFAM" id="SSF48150">
    <property type="entry name" value="DNA-glycosylase"/>
    <property type="match status" value="1"/>
</dbReference>
<sequence length="212" mass="23708">MNLKQKKDLALQVIERLEKQYPDAKCSLEYSQPHELLIATRLSAQCTDARVNIVTKDLFAKYHSIAEFADADISDIEEIVKPCGLYKTKAKSIKEMCIQLRDEHGGALPDTLEGLTKLSGIGRKTANLIMGDIYHKPAVVTDTHCIRITGRLGLVKSKEPAKVEEELWKILPPDKSNDLCHRLVLFGREFCTARSPKCAGCPLRDICVSKSE</sequence>
<name>A0A1H7PUU5_RUMAL</name>
<dbReference type="PROSITE" id="PS00764">
    <property type="entry name" value="ENDONUCLEASE_III_1"/>
    <property type="match status" value="1"/>
</dbReference>
<dbReference type="GO" id="GO:0140078">
    <property type="term" value="F:class I DNA-(apurinic or apyrimidinic site) endonuclease activity"/>
    <property type="evidence" value="ECO:0007669"/>
    <property type="project" value="UniProtKB-EC"/>
</dbReference>
<dbReference type="InterPro" id="IPR003651">
    <property type="entry name" value="Endonuclease3_FeS-loop_motif"/>
</dbReference>
<dbReference type="InterPro" id="IPR011257">
    <property type="entry name" value="DNA_glycosylase"/>
</dbReference>
<dbReference type="EC" id="4.2.99.18" evidence="10"/>
<comment type="similarity">
    <text evidence="1 10">Belongs to the Nth/MutY family.</text>
</comment>
<reference evidence="12 13" key="1">
    <citation type="submission" date="2016-10" db="EMBL/GenBank/DDBJ databases">
        <authorList>
            <person name="de Groot N.N."/>
        </authorList>
    </citation>
    <scope>NUCLEOTIDE SEQUENCE [LARGE SCALE GENOMIC DNA]</scope>
    <source>
        <strain evidence="12 13">KH2T6</strain>
    </source>
</reference>
<dbReference type="GO" id="GO:0051539">
    <property type="term" value="F:4 iron, 4 sulfur cluster binding"/>
    <property type="evidence" value="ECO:0007669"/>
    <property type="project" value="UniProtKB-KW"/>
</dbReference>
<dbReference type="HAMAP" id="MF_00942">
    <property type="entry name" value="Nth"/>
    <property type="match status" value="1"/>
</dbReference>
<dbReference type="Proteomes" id="UP000186015">
    <property type="component" value="Unassembled WGS sequence"/>
</dbReference>
<dbReference type="PANTHER" id="PTHR10359">
    <property type="entry name" value="A/G-SPECIFIC ADENINE GLYCOSYLASE/ENDONUCLEASE III"/>
    <property type="match status" value="1"/>
</dbReference>
<dbReference type="PIRSF" id="PIRSF001435">
    <property type="entry name" value="Nth"/>
    <property type="match status" value="1"/>
</dbReference>